<evidence type="ECO:0000313" key="7">
    <source>
        <dbReference type="Proteomes" id="UP001301388"/>
    </source>
</evidence>
<dbReference type="InterPro" id="IPR051326">
    <property type="entry name" value="Kynurenine-oxoglutarate_AT"/>
</dbReference>
<dbReference type="InterPro" id="IPR015421">
    <property type="entry name" value="PyrdxlP-dep_Trfase_major"/>
</dbReference>
<dbReference type="CDD" id="cd00609">
    <property type="entry name" value="AAT_like"/>
    <property type="match status" value="1"/>
</dbReference>
<dbReference type="PANTHER" id="PTHR43807">
    <property type="entry name" value="FI04487P"/>
    <property type="match status" value="1"/>
</dbReference>
<dbReference type="GO" id="GO:0008483">
    <property type="term" value="F:transaminase activity"/>
    <property type="evidence" value="ECO:0007669"/>
    <property type="project" value="UniProtKB-KW"/>
</dbReference>
<keyword evidence="4" id="KW-0663">Pyridoxal phosphate</keyword>
<name>A0ABU5TFT1_9CYAN</name>
<organism evidence="6 7">
    <name type="scientific">Pseudanabaena galeata UHCC 0370</name>
    <dbReference type="NCBI Taxonomy" id="3110310"/>
    <lineage>
        <taxon>Bacteria</taxon>
        <taxon>Bacillati</taxon>
        <taxon>Cyanobacteriota</taxon>
        <taxon>Cyanophyceae</taxon>
        <taxon>Pseudanabaenales</taxon>
        <taxon>Pseudanabaenaceae</taxon>
        <taxon>Pseudanabaena</taxon>
    </lineage>
</organism>
<feature type="domain" description="Aminotransferase class I/classII large" evidence="5">
    <location>
        <begin position="117"/>
        <end position="465"/>
    </location>
</feature>
<evidence type="ECO:0000313" key="6">
    <source>
        <dbReference type="EMBL" id="MEA5476931.1"/>
    </source>
</evidence>
<dbReference type="PANTHER" id="PTHR43807:SF20">
    <property type="entry name" value="FI04487P"/>
    <property type="match status" value="1"/>
</dbReference>
<evidence type="ECO:0000256" key="2">
    <source>
        <dbReference type="ARBA" id="ARBA00022576"/>
    </source>
</evidence>
<accession>A0ABU5TFT1</accession>
<protein>
    <submittedName>
        <fullName evidence="6">Pyridoxal phosphate-dependent aminotransferase</fullName>
    </submittedName>
</protein>
<comment type="caution">
    <text evidence="6">The sequence shown here is derived from an EMBL/GenBank/DDBJ whole genome shotgun (WGS) entry which is preliminary data.</text>
</comment>
<dbReference type="Gene3D" id="3.40.640.10">
    <property type="entry name" value="Type I PLP-dependent aspartate aminotransferase-like (Major domain)"/>
    <property type="match status" value="1"/>
</dbReference>
<gene>
    <name evidence="6" type="ORF">VB774_04790</name>
</gene>
<dbReference type="InterPro" id="IPR015424">
    <property type="entry name" value="PyrdxlP-dep_Trfase"/>
</dbReference>
<dbReference type="Pfam" id="PF00155">
    <property type="entry name" value="Aminotran_1_2"/>
    <property type="match status" value="1"/>
</dbReference>
<evidence type="ECO:0000256" key="1">
    <source>
        <dbReference type="ARBA" id="ARBA00001933"/>
    </source>
</evidence>
<dbReference type="InterPro" id="IPR004839">
    <property type="entry name" value="Aminotransferase_I/II_large"/>
</dbReference>
<keyword evidence="2 6" id="KW-0032">Aminotransferase</keyword>
<evidence type="ECO:0000256" key="4">
    <source>
        <dbReference type="ARBA" id="ARBA00022898"/>
    </source>
</evidence>
<dbReference type="Gene3D" id="3.90.1150.10">
    <property type="entry name" value="Aspartate Aminotransferase, domain 1"/>
    <property type="match status" value="1"/>
</dbReference>
<dbReference type="EMBL" id="JAYGIE010000013">
    <property type="protein sequence ID" value="MEA5476931.1"/>
    <property type="molecule type" value="Genomic_DNA"/>
</dbReference>
<dbReference type="SUPFAM" id="SSF53383">
    <property type="entry name" value="PLP-dependent transferases"/>
    <property type="match status" value="1"/>
</dbReference>
<comment type="cofactor">
    <cofactor evidence="1">
        <name>pyridoxal 5'-phosphate</name>
        <dbReference type="ChEBI" id="CHEBI:597326"/>
    </cofactor>
</comment>
<dbReference type="Proteomes" id="UP001301388">
    <property type="component" value="Unassembled WGS sequence"/>
</dbReference>
<keyword evidence="7" id="KW-1185">Reference proteome</keyword>
<proteinExistence type="predicted"/>
<reference evidence="6 7" key="1">
    <citation type="submission" date="2023-12" db="EMBL/GenBank/DDBJ databases">
        <title>Baltic Sea Cyanobacteria.</title>
        <authorList>
            <person name="Delbaje E."/>
            <person name="Fewer D.P."/>
            <person name="Shishido T.K."/>
        </authorList>
    </citation>
    <scope>NUCLEOTIDE SEQUENCE [LARGE SCALE GENOMIC DNA]</scope>
    <source>
        <strain evidence="6 7">UHCC 0370</strain>
    </source>
</reference>
<evidence type="ECO:0000256" key="3">
    <source>
        <dbReference type="ARBA" id="ARBA00022679"/>
    </source>
</evidence>
<sequence>MLRGRNSCDGIILGLALWHSPYETGIIQVGAIPPWLPCFASSKSFIVCVLRNINDVSLDQLWRFRLGLSKGGAMRRFYFLKLRDITLTTVSLSHRAIQIKESQIREASRYCEKFGAINLAQGLPDFPAPEAIKESARAAIASDFNQYADSWGWDKLRVAIAEKMQRDNQIAVDPDTEVTVCCGATEGLNIALMTLINQGDRVLIFEPFYENYIPNLATVGGIPEFITLQPPQWEITQEILEPAFKKGIKAVIINSPANPTGKVWTRTELELIAKLCQQYDVYAITDEIYEYIIYEGEHISLMSIEGMRDRTIVVNGFSKTFCITGWRLGYTVASPELTAAMRRIHDFITICAPAPLQHAALTAMQFGRDYFTKLALDYKRKRDMLYPALVELGLSPVLPRGAYYIWTDSSAIAPDADSAAFRLAKEALVAAVPGSCFSHPERDKVNGLRFCFAKKDSTIEAAVKNLRKLKL</sequence>
<keyword evidence="3" id="KW-0808">Transferase</keyword>
<dbReference type="InterPro" id="IPR015422">
    <property type="entry name" value="PyrdxlP-dep_Trfase_small"/>
</dbReference>
<evidence type="ECO:0000259" key="5">
    <source>
        <dbReference type="Pfam" id="PF00155"/>
    </source>
</evidence>